<feature type="region of interest" description="Disordered" evidence="1">
    <location>
        <begin position="82"/>
        <end position="102"/>
    </location>
</feature>
<evidence type="ECO:0000256" key="1">
    <source>
        <dbReference type="SAM" id="MobiDB-lite"/>
    </source>
</evidence>
<organism evidence="3">
    <name type="scientific">Pseudomonas putida</name>
    <name type="common">Arthrobacter siderocapsulatus</name>
    <dbReference type="NCBI Taxonomy" id="303"/>
    <lineage>
        <taxon>Bacteria</taxon>
        <taxon>Pseudomonadati</taxon>
        <taxon>Pseudomonadota</taxon>
        <taxon>Gammaproteobacteria</taxon>
        <taxon>Pseudomonadales</taxon>
        <taxon>Pseudomonadaceae</taxon>
        <taxon>Pseudomonas</taxon>
    </lineage>
</organism>
<protein>
    <recommendedName>
        <fullName evidence="4">Glycine zipper domain-containing protein</fullName>
    </recommendedName>
</protein>
<evidence type="ECO:0008006" key="4">
    <source>
        <dbReference type="Google" id="ProtNLM"/>
    </source>
</evidence>
<keyword evidence="2" id="KW-0732">Signal</keyword>
<dbReference type="EMBL" id="CP016634">
    <property type="protein sequence ID" value="ANY86790.1"/>
    <property type="molecule type" value="Genomic_DNA"/>
</dbReference>
<accession>A0A1B2F3J0</accession>
<feature type="signal peptide" evidence="2">
    <location>
        <begin position="1"/>
        <end position="18"/>
    </location>
</feature>
<name>A0A1B2F3J0_PSEPU</name>
<reference evidence="3" key="1">
    <citation type="submission" date="2016-07" db="EMBL/GenBank/DDBJ databases">
        <title>New class B carbapenemase carried by novel plasmid in Pseudomonas putida enviromental strain in eastern Amazonia.</title>
        <authorList>
            <person name="Souza C.O."/>
            <person name="Lima K.V."/>
            <person name="Brasiliense D.M."/>
            <person name="Perez-Chaparro P.J."/>
            <person name="Mamizuka E.M."/>
            <person name="Lima M.O."/>
            <person name="Lima L.N."/>
            <person name="McCulloch J.A."/>
        </authorList>
    </citation>
    <scope>NUCLEOTIDE SEQUENCE [LARGE SCALE GENOMIC DNA]</scope>
    <source>
        <strain evidence="3">IEC33019</strain>
    </source>
</reference>
<dbReference type="AlphaFoldDB" id="A0A1B2F3J0"/>
<evidence type="ECO:0000256" key="2">
    <source>
        <dbReference type="SAM" id="SignalP"/>
    </source>
</evidence>
<proteinExistence type="predicted"/>
<feature type="chain" id="PRO_5008536726" description="Glycine zipper domain-containing protein" evidence="2">
    <location>
        <begin position="19"/>
        <end position="113"/>
    </location>
</feature>
<dbReference type="RefSeq" id="WP_070094020.1">
    <property type="nucleotide sequence ID" value="NZ_CP016634.1"/>
</dbReference>
<evidence type="ECO:0000313" key="3">
    <source>
        <dbReference type="EMBL" id="ANY86790.1"/>
    </source>
</evidence>
<gene>
    <name evidence="3" type="ORF">IEC33019_1222</name>
</gene>
<sequence length="113" mass="11313">MKTTCLIMGLAIALPLQAAEVISESPDNTASYGAGGVTGLMVGAALGGPFGALAGAAIGAFGGAAIQEGTGHSEQAYLVRREDGSTERFRSPMASFQPGDPVQVQGIRLAPAH</sequence>